<evidence type="ECO:0000256" key="2">
    <source>
        <dbReference type="ARBA" id="ARBA00022692"/>
    </source>
</evidence>
<dbReference type="GO" id="GO:0005886">
    <property type="term" value="C:plasma membrane"/>
    <property type="evidence" value="ECO:0007669"/>
    <property type="project" value="TreeGrafter"/>
</dbReference>
<dbReference type="EMBL" id="PQXM01001325">
    <property type="protein sequence ID" value="TGO57777.1"/>
    <property type="molecule type" value="Genomic_DNA"/>
</dbReference>
<feature type="transmembrane region" description="Helical" evidence="6">
    <location>
        <begin position="239"/>
        <end position="258"/>
    </location>
</feature>
<dbReference type="GO" id="GO:0022857">
    <property type="term" value="F:transmembrane transporter activity"/>
    <property type="evidence" value="ECO:0007669"/>
    <property type="project" value="InterPro"/>
</dbReference>
<accession>A0A4Z1IM53</accession>
<keyword evidence="2 6" id="KW-0812">Transmembrane</keyword>
<reference evidence="7 8" key="1">
    <citation type="submission" date="2017-12" db="EMBL/GenBank/DDBJ databases">
        <title>Comparative genomics of Botrytis spp.</title>
        <authorList>
            <person name="Valero-Jimenez C.A."/>
            <person name="Tapia P."/>
            <person name="Veloso J."/>
            <person name="Silva-Moreno E."/>
            <person name="Staats M."/>
            <person name="Valdes J.H."/>
            <person name="Van Kan J.A.L."/>
        </authorList>
    </citation>
    <scope>NUCLEOTIDE SEQUENCE [LARGE SCALE GENOMIC DNA]</scope>
    <source>
        <strain evidence="7 8">Be9601</strain>
    </source>
</reference>
<feature type="transmembrane region" description="Helical" evidence="6">
    <location>
        <begin position="348"/>
        <end position="368"/>
    </location>
</feature>
<dbReference type="Gene3D" id="1.20.1250.20">
    <property type="entry name" value="MFS general substrate transporter like domains"/>
    <property type="match status" value="2"/>
</dbReference>
<feature type="region of interest" description="Disordered" evidence="5">
    <location>
        <begin position="1"/>
        <end position="66"/>
    </location>
</feature>
<feature type="transmembrane region" description="Helical" evidence="6">
    <location>
        <begin position="74"/>
        <end position="93"/>
    </location>
</feature>
<evidence type="ECO:0000313" key="8">
    <source>
        <dbReference type="Proteomes" id="UP000297229"/>
    </source>
</evidence>
<dbReference type="PANTHER" id="PTHR23501">
    <property type="entry name" value="MAJOR FACILITATOR SUPERFAMILY"/>
    <property type="match status" value="1"/>
</dbReference>
<feature type="transmembrane region" description="Helical" evidence="6">
    <location>
        <begin position="202"/>
        <end position="219"/>
    </location>
</feature>
<name>A0A4Z1IM53_9HELO</name>
<feature type="transmembrane region" description="Helical" evidence="6">
    <location>
        <begin position="434"/>
        <end position="453"/>
    </location>
</feature>
<dbReference type="InterPro" id="IPR036259">
    <property type="entry name" value="MFS_trans_sf"/>
</dbReference>
<evidence type="ECO:0000256" key="1">
    <source>
        <dbReference type="ARBA" id="ARBA00004141"/>
    </source>
</evidence>
<comment type="caution">
    <text evidence="7">The sequence shown here is derived from an EMBL/GenBank/DDBJ whole genome shotgun (WGS) entry which is preliminary data.</text>
</comment>
<dbReference type="Pfam" id="PF07690">
    <property type="entry name" value="MFS_1"/>
    <property type="match status" value="1"/>
</dbReference>
<sequence>MQDMEMGGVKASDEAVPIATDSTCPSDRGKIDTPEARNSLSQKEPVVSMIPKDSTPAATEQPVSVSSEPQYPEGLKLVSIILALCLAVFLVALDQTIISTAIPKITDHFKSTGDIGCSFLCATARSSNMLIVGRAIAGAGVGGLFTGSIIIVVYSLPLRKRPLAMGIISSMWGIASVAGPLLGGVFTQSLNKRQLTPPPRHSLPIGAFCVAVISLILHINRPNNPSSLTLKQRILKLDLLGASLLIPAIICLLLPLQWGGSTYPWNSGHIIGLFVTSAILTLLFICTQIRLGEAGTLPPYLFQNRNTVCAFAFSAFFGAGFFSLSYYLPIYFQSVKGSSALHAGIQMLPLLLACTVSSTGTGAAISALGYYTPIMLICMVLFAIGSGLLTTLSVTTSYARNAGFQVITGLGVGVGFESGIIVAQTVMSNKRIPVAISCVSLFMTLGGAVFVPVSQTLFQNKLVEGIEKRVPGLNARAFLDSGVTEIRALLETWGQEGQLEKVLEAYAEGLRATFWVSTACAIGGFLAACGLEWKSVRKEKEGH</sequence>
<evidence type="ECO:0000256" key="5">
    <source>
        <dbReference type="SAM" id="MobiDB-lite"/>
    </source>
</evidence>
<comment type="subcellular location">
    <subcellularLocation>
        <location evidence="1">Membrane</location>
        <topology evidence="1">Multi-pass membrane protein</topology>
    </subcellularLocation>
</comment>
<feature type="transmembrane region" description="Helical" evidence="6">
    <location>
        <begin position="308"/>
        <end position="328"/>
    </location>
</feature>
<proteinExistence type="predicted"/>
<organism evidence="7 8">
    <name type="scientific">Botrytis elliptica</name>
    <dbReference type="NCBI Taxonomy" id="278938"/>
    <lineage>
        <taxon>Eukaryota</taxon>
        <taxon>Fungi</taxon>
        <taxon>Dikarya</taxon>
        <taxon>Ascomycota</taxon>
        <taxon>Pezizomycotina</taxon>
        <taxon>Leotiomycetes</taxon>
        <taxon>Helotiales</taxon>
        <taxon>Sclerotiniaceae</taxon>
        <taxon>Botrytis</taxon>
    </lineage>
</organism>
<feature type="transmembrane region" description="Helical" evidence="6">
    <location>
        <begin position="135"/>
        <end position="156"/>
    </location>
</feature>
<dbReference type="Proteomes" id="UP000297229">
    <property type="component" value="Unassembled WGS sequence"/>
</dbReference>
<dbReference type="AlphaFoldDB" id="A0A4Z1IM53"/>
<keyword evidence="3 6" id="KW-1133">Transmembrane helix</keyword>
<feature type="transmembrane region" description="Helical" evidence="6">
    <location>
        <begin position="512"/>
        <end position="531"/>
    </location>
</feature>
<dbReference type="FunFam" id="1.20.1250.20:FF:000196">
    <property type="entry name" value="MFS toxin efflux pump (AflT)"/>
    <property type="match status" value="1"/>
</dbReference>
<feature type="transmembrane region" description="Helical" evidence="6">
    <location>
        <begin position="375"/>
        <end position="396"/>
    </location>
</feature>
<protein>
    <recommendedName>
        <fullName evidence="9">Major facilitator superfamily (MFS) profile domain-containing protein</fullName>
    </recommendedName>
</protein>
<keyword evidence="4 6" id="KW-0472">Membrane</keyword>
<evidence type="ECO:0000256" key="4">
    <source>
        <dbReference type="ARBA" id="ARBA00023136"/>
    </source>
</evidence>
<evidence type="ECO:0000256" key="3">
    <source>
        <dbReference type="ARBA" id="ARBA00022989"/>
    </source>
</evidence>
<evidence type="ECO:0008006" key="9">
    <source>
        <dbReference type="Google" id="ProtNLM"/>
    </source>
</evidence>
<keyword evidence="8" id="KW-1185">Reference proteome</keyword>
<evidence type="ECO:0000256" key="6">
    <source>
        <dbReference type="SAM" id="Phobius"/>
    </source>
</evidence>
<evidence type="ECO:0000313" key="7">
    <source>
        <dbReference type="EMBL" id="TGO57777.1"/>
    </source>
</evidence>
<gene>
    <name evidence="7" type="ORF">BELL_1327g00010</name>
</gene>
<feature type="transmembrane region" description="Helical" evidence="6">
    <location>
        <begin position="270"/>
        <end position="287"/>
    </location>
</feature>
<dbReference type="InterPro" id="IPR011701">
    <property type="entry name" value="MFS"/>
</dbReference>
<dbReference type="PANTHER" id="PTHR23501:SF198">
    <property type="entry name" value="AZOLE RESISTANCE PROTEIN 1-RELATED"/>
    <property type="match status" value="1"/>
</dbReference>
<feature type="transmembrane region" description="Helical" evidence="6">
    <location>
        <begin position="402"/>
        <end position="422"/>
    </location>
</feature>
<feature type="transmembrane region" description="Helical" evidence="6">
    <location>
        <begin position="163"/>
        <end position="182"/>
    </location>
</feature>
<dbReference type="SUPFAM" id="SSF103473">
    <property type="entry name" value="MFS general substrate transporter"/>
    <property type="match status" value="1"/>
</dbReference>
<feature type="compositionally biased region" description="Polar residues" evidence="5">
    <location>
        <begin position="56"/>
        <end position="66"/>
    </location>
</feature>